<accession>A0A1B4G2M5</accession>
<evidence type="ECO:0000256" key="6">
    <source>
        <dbReference type="ARBA" id="ARBA00023026"/>
    </source>
</evidence>
<evidence type="ECO:0000256" key="7">
    <source>
        <dbReference type="ARBA" id="ARBA00023054"/>
    </source>
</evidence>
<organism evidence="10 11">
    <name type="scientific">Burkholderia mayonis</name>
    <dbReference type="NCBI Taxonomy" id="1385591"/>
    <lineage>
        <taxon>Bacteria</taxon>
        <taxon>Pseudomonadati</taxon>
        <taxon>Pseudomonadota</taxon>
        <taxon>Betaproteobacteria</taxon>
        <taxon>Burkholderiales</taxon>
        <taxon>Burkholderiaceae</taxon>
        <taxon>Burkholderia</taxon>
        <taxon>pseudomallei group</taxon>
    </lineage>
</organism>
<dbReference type="InterPro" id="IPR011070">
    <property type="entry name" value="Globular_prot_asu/bsu"/>
</dbReference>
<dbReference type="Gene3D" id="4.10.1330.10">
    <property type="entry name" value="non globular Virulence effector SptP domain"/>
    <property type="match status" value="1"/>
</dbReference>
<dbReference type="GO" id="GO:0005615">
    <property type="term" value="C:extracellular space"/>
    <property type="evidence" value="ECO:0007669"/>
    <property type="project" value="InterPro"/>
</dbReference>
<comment type="function">
    <text evidence="1">Plays a role in mediating bacterial evasion from the host autophagic pathway.</text>
</comment>
<dbReference type="Proteomes" id="UP000067711">
    <property type="component" value="Chromosome 1"/>
</dbReference>
<keyword evidence="5" id="KW-0964">Secreted</keyword>
<evidence type="ECO:0000313" key="11">
    <source>
        <dbReference type="Proteomes" id="UP000067711"/>
    </source>
</evidence>
<keyword evidence="6" id="KW-0843">Virulence</keyword>
<comment type="similarity">
    <text evidence="3">Belongs to the BopA/IcsB family.</text>
</comment>
<dbReference type="Pfam" id="PF09119">
    <property type="entry name" value="SicP-binding"/>
    <property type="match status" value="1"/>
</dbReference>
<dbReference type="SUPFAM" id="SSF56568">
    <property type="entry name" value="Non-globular alpha+beta subunits of globular proteins"/>
    <property type="match status" value="1"/>
</dbReference>
<feature type="region of interest" description="Disordered" evidence="8">
    <location>
        <begin position="392"/>
        <end position="424"/>
    </location>
</feature>
<evidence type="ECO:0000256" key="4">
    <source>
        <dbReference type="ARBA" id="ARBA00015333"/>
    </source>
</evidence>
<dbReference type="EMBL" id="CP013389">
    <property type="protein sequence ID" value="AOJ10176.1"/>
    <property type="molecule type" value="Genomic_DNA"/>
</dbReference>
<sequence length="520" mass="57172">MINVDAFVACARSGERVVVGDGAHGPAAAVARLGMKERLFAFLAHVPLLKHCDAVRRYVEQVRTENCRVLEVFVLALSKRYGTEGAKAAFDYGARRDGAPLDRRLVRNMVSIAEHFHGTGDAKPMARQIVFRTWECSGVKHPGHASLTIKNQVNADTGRHVYEHVSWWPNQRLSDKGFDRVAPKTLSGYRIDKRSEISNATEQRLRQGDAARRKILVDGYKYANQEERHDARFFPRAGQKLDKEAEWGLSARKVYFPAIGFNCDKRDVTGQGAFVLFGLNEVAMLRDARTVKEAATTGALKYQMISTAENCASIALRVLRSGGAEHFVSYTSAWFSEDPNRAHTYAQAVQARIDTLNRQRADIARYCDRLGDSASVQQAWRAFSRAGETSAGRAARDALAPEAERGHAAHANAHAPRQARPDDHAREVERIGAYFAALSAGQSGKRGDRADADLADAMKRCAPSPRDDVAALTRKARVFVETLGRRLGAPPPDAPSALRMLAAHAMIGQIEAFMAIAIAA</sequence>
<dbReference type="RefSeq" id="WP_066484281.1">
    <property type="nucleotide sequence ID" value="NZ_CP013389.1"/>
</dbReference>
<feature type="compositionally biased region" description="Low complexity" evidence="8">
    <location>
        <begin position="409"/>
        <end position="418"/>
    </location>
</feature>
<dbReference type="InterPro" id="IPR044899">
    <property type="entry name" value="SptP_N_sf"/>
</dbReference>
<gene>
    <name evidence="10" type="ORF">WS71_23395</name>
</gene>
<feature type="domain" description="Secreted effector protein SptP N-terminal" evidence="9">
    <location>
        <begin position="31"/>
        <end position="114"/>
    </location>
</feature>
<evidence type="ECO:0000256" key="2">
    <source>
        <dbReference type="ARBA" id="ARBA00004613"/>
    </source>
</evidence>
<evidence type="ECO:0000256" key="5">
    <source>
        <dbReference type="ARBA" id="ARBA00022525"/>
    </source>
</evidence>
<evidence type="ECO:0000256" key="8">
    <source>
        <dbReference type="SAM" id="MobiDB-lite"/>
    </source>
</evidence>
<evidence type="ECO:0000256" key="3">
    <source>
        <dbReference type="ARBA" id="ARBA00007876"/>
    </source>
</evidence>
<comment type="subcellular location">
    <subcellularLocation>
        <location evidence="2">Secreted</location>
    </subcellularLocation>
</comment>
<evidence type="ECO:0000259" key="9">
    <source>
        <dbReference type="Pfam" id="PF09119"/>
    </source>
</evidence>
<keyword evidence="7" id="KW-0175">Coiled coil</keyword>
<name>A0A1B4G2M5_9BURK</name>
<reference evidence="10 11" key="1">
    <citation type="submission" date="2015-12" db="EMBL/GenBank/DDBJ databases">
        <title>Diversity of Burkholderia near neighbor genomes.</title>
        <authorList>
            <person name="Sahl J."/>
            <person name="Wagner D."/>
            <person name="Keim P."/>
        </authorList>
    </citation>
    <scope>NUCLEOTIDE SEQUENCE [LARGE SCALE GENOMIC DNA]</scope>
    <source>
        <strain evidence="10 11">BDU8</strain>
    </source>
</reference>
<dbReference type="InterPro" id="IPR015203">
    <property type="entry name" value="SptP_N"/>
</dbReference>
<dbReference type="AlphaFoldDB" id="A0A1B4G2M5"/>
<evidence type="ECO:0000256" key="1">
    <source>
        <dbReference type="ARBA" id="ARBA00002556"/>
    </source>
</evidence>
<evidence type="ECO:0000313" key="10">
    <source>
        <dbReference type="EMBL" id="AOJ10176.1"/>
    </source>
</evidence>
<protein>
    <recommendedName>
        <fullName evidence="4">Effector protein BopA</fullName>
    </recommendedName>
</protein>
<proteinExistence type="inferred from homology"/>